<evidence type="ECO:0000313" key="1">
    <source>
        <dbReference type="EMBL" id="ETN02584.1"/>
    </source>
</evidence>
<dbReference type="GeneID" id="20192502"/>
<organism evidence="1 2">
    <name type="scientific">Phytophthora nicotianae (strain INRA-310)</name>
    <name type="common">Phytophthora parasitica</name>
    <dbReference type="NCBI Taxonomy" id="761204"/>
    <lineage>
        <taxon>Eukaryota</taxon>
        <taxon>Sar</taxon>
        <taxon>Stramenopiles</taxon>
        <taxon>Oomycota</taxon>
        <taxon>Peronosporomycetes</taxon>
        <taxon>Peronosporales</taxon>
        <taxon>Peronosporaceae</taxon>
        <taxon>Phytophthora</taxon>
    </lineage>
</organism>
<reference evidence="1 2" key="2">
    <citation type="submission" date="2013-11" db="EMBL/GenBank/DDBJ databases">
        <title>The Genome Sequence of Phytophthora parasitica INRA-310.</title>
        <authorList>
            <consortium name="The Broad Institute Genomics Platform"/>
            <person name="Russ C."/>
            <person name="Tyler B."/>
            <person name="Panabieres F."/>
            <person name="Shan W."/>
            <person name="Tripathy S."/>
            <person name="Grunwald N."/>
            <person name="Machado M."/>
            <person name="Johnson C.S."/>
            <person name="Arredondo F."/>
            <person name="Hong C."/>
            <person name="Coffey M."/>
            <person name="Young S.K."/>
            <person name="Zeng Q."/>
            <person name="Gargeya S."/>
            <person name="Fitzgerald M."/>
            <person name="Abouelleil A."/>
            <person name="Alvarado L."/>
            <person name="Chapman S.B."/>
            <person name="Gainer-Dewar J."/>
            <person name="Goldberg J."/>
            <person name="Griggs A."/>
            <person name="Gujja S."/>
            <person name="Hansen M."/>
            <person name="Howarth C."/>
            <person name="Imamovic A."/>
            <person name="Ireland A."/>
            <person name="Larimer J."/>
            <person name="McCowan C."/>
            <person name="Murphy C."/>
            <person name="Pearson M."/>
            <person name="Poon T.W."/>
            <person name="Priest M."/>
            <person name="Roberts A."/>
            <person name="Saif S."/>
            <person name="Shea T."/>
            <person name="Sykes S."/>
            <person name="Wortman J."/>
            <person name="Nusbaum C."/>
            <person name="Birren B."/>
        </authorList>
    </citation>
    <scope>NUCLEOTIDE SEQUENCE [LARGE SCALE GENOMIC DNA]</scope>
    <source>
        <strain evidence="1 2">INRA-310</strain>
    </source>
</reference>
<dbReference type="RefSeq" id="XP_008912066.1">
    <property type="nucleotide sequence ID" value="XM_008913818.1"/>
</dbReference>
<proteinExistence type="predicted"/>
<dbReference type="EMBL" id="KI669616">
    <property type="protein sequence ID" value="ETN02584.1"/>
    <property type="molecule type" value="Genomic_DNA"/>
</dbReference>
<dbReference type="OMA" id="IQHRYSI"/>
<dbReference type="VEuPathDB" id="FungiDB:PPTG_23903"/>
<dbReference type="AlphaFoldDB" id="W2PQP8"/>
<accession>W2PQP8</accession>
<protein>
    <submittedName>
        <fullName evidence="1">Uncharacterized protein</fullName>
    </submittedName>
</protein>
<evidence type="ECO:0000313" key="2">
    <source>
        <dbReference type="Proteomes" id="UP000018817"/>
    </source>
</evidence>
<reference evidence="2" key="1">
    <citation type="submission" date="2011-12" db="EMBL/GenBank/DDBJ databases">
        <authorList>
            <consortium name="The Broad Institute Genome Sequencing Platform"/>
            <person name="Russ C."/>
            <person name="Tyler B."/>
            <person name="Panabieres F."/>
            <person name="Shan W."/>
            <person name="Tripathy S."/>
            <person name="Grunwald N."/>
            <person name="Machado M."/>
            <person name="Young S.K."/>
            <person name="Zeng Q."/>
            <person name="Gargeya S."/>
            <person name="Fitzgerald M."/>
            <person name="Haas B."/>
            <person name="Abouelleil A."/>
            <person name="Alvarado L."/>
            <person name="Arachchi H.M."/>
            <person name="Berlin A."/>
            <person name="Chapman S.B."/>
            <person name="Gearin G."/>
            <person name="Goldberg J."/>
            <person name="Griggs A."/>
            <person name="Gujja S."/>
            <person name="Hansen M."/>
            <person name="Heiman D."/>
            <person name="Howarth C."/>
            <person name="Larimer J."/>
            <person name="Lui A."/>
            <person name="MacDonald P.J.P."/>
            <person name="McCowen C."/>
            <person name="Montmayeur A."/>
            <person name="Murphy C."/>
            <person name="Neiman D."/>
            <person name="Pearson M."/>
            <person name="Priest M."/>
            <person name="Roberts A."/>
            <person name="Saif S."/>
            <person name="Shea T."/>
            <person name="Sisk P."/>
            <person name="Stolte C."/>
            <person name="Sykes S."/>
            <person name="Wortman J."/>
            <person name="Nusbaum C."/>
            <person name="Birren B."/>
        </authorList>
    </citation>
    <scope>NUCLEOTIDE SEQUENCE [LARGE SCALE GENOMIC DNA]</scope>
    <source>
        <strain evidence="2">INRA-310</strain>
    </source>
</reference>
<dbReference type="Proteomes" id="UP000018817">
    <property type="component" value="Unassembled WGS sequence"/>
</dbReference>
<gene>
    <name evidence="1" type="ORF">PPTG_23903</name>
</gene>
<sequence>MRFATFIEEYDVVDSINENKPDELDTWERCDREGYIKRRSKPVVDQKSPWGLTCPYIMFHSNAIPNVAFAYVALSRIQHRYSIVITHKPRLEKLTLAPDRIAEFQREETRVSDAVGRTATGAALAIQRMKLVALAHNAAMGPR</sequence>
<name>W2PQP8_PHYN3</name>